<dbReference type="CDD" id="cd00067">
    <property type="entry name" value="GAL4"/>
    <property type="match status" value="1"/>
</dbReference>
<dbReference type="InterPro" id="IPR036864">
    <property type="entry name" value="Zn2-C6_fun-type_DNA-bd_sf"/>
</dbReference>
<keyword evidence="4" id="KW-0238">DNA-binding</keyword>
<evidence type="ECO:0000256" key="3">
    <source>
        <dbReference type="ARBA" id="ARBA00023015"/>
    </source>
</evidence>
<dbReference type="PANTHER" id="PTHR36206:SF4">
    <property type="entry name" value="HYPOTHETICAL CONSERVED PROTEIN (EUROFUNG)-RELATED"/>
    <property type="match status" value="1"/>
</dbReference>
<protein>
    <recommendedName>
        <fullName evidence="8">Zn(2)-C6 fungal-type domain-containing protein</fullName>
    </recommendedName>
</protein>
<gene>
    <name evidence="9" type="ORF">LY89DRAFT_716937</name>
</gene>
<keyword evidence="1" id="KW-0479">Metal-binding</keyword>
<dbReference type="PANTHER" id="PTHR36206">
    <property type="entry name" value="ASPERCRYPTIN BIOSYNTHESIS CLUSTER-SPECIFIC TRANSCRIPTION REGULATOR ATNN-RELATED"/>
    <property type="match status" value="1"/>
</dbReference>
<dbReference type="PROSITE" id="PS00463">
    <property type="entry name" value="ZN2_CY6_FUNGAL_1"/>
    <property type="match status" value="1"/>
</dbReference>
<dbReference type="SMART" id="SM00066">
    <property type="entry name" value="GAL4"/>
    <property type="match status" value="1"/>
</dbReference>
<feature type="compositionally biased region" description="Polar residues" evidence="7">
    <location>
        <begin position="224"/>
        <end position="241"/>
    </location>
</feature>
<organism evidence="9 10">
    <name type="scientific">Mollisia scopiformis</name>
    <name type="common">Conifer needle endophyte fungus</name>
    <name type="synonym">Phialocephala scopiformis</name>
    <dbReference type="NCBI Taxonomy" id="149040"/>
    <lineage>
        <taxon>Eukaryota</taxon>
        <taxon>Fungi</taxon>
        <taxon>Dikarya</taxon>
        <taxon>Ascomycota</taxon>
        <taxon>Pezizomycotina</taxon>
        <taxon>Leotiomycetes</taxon>
        <taxon>Helotiales</taxon>
        <taxon>Mollisiaceae</taxon>
        <taxon>Mollisia</taxon>
    </lineage>
</organism>
<dbReference type="Proteomes" id="UP000070700">
    <property type="component" value="Unassembled WGS sequence"/>
</dbReference>
<proteinExistence type="predicted"/>
<feature type="region of interest" description="Disordered" evidence="7">
    <location>
        <begin position="222"/>
        <end position="243"/>
    </location>
</feature>
<dbReference type="GO" id="GO:0008270">
    <property type="term" value="F:zinc ion binding"/>
    <property type="evidence" value="ECO:0007669"/>
    <property type="project" value="InterPro"/>
</dbReference>
<dbReference type="PROSITE" id="PS50048">
    <property type="entry name" value="ZN2_CY6_FUNGAL_2"/>
    <property type="match status" value="1"/>
</dbReference>
<accession>A0A194XI37</accession>
<dbReference type="OrthoDB" id="3598904at2759"/>
<dbReference type="InterPro" id="IPR052360">
    <property type="entry name" value="Transcr_Regulatory_Proteins"/>
</dbReference>
<sequence>MHHQRPVPKRTRKIHAPKVRTGCITCKIRRVKCDETKPACLRCIKWGGDCDGYASKPSQPPPDAIKKRLILPAAITEPLCRSPANSPFTNDLEYQAFQEFSQHTAKHLTGFRDSDIWSKVVLQASETDSCIRHAVTAIGALNFKDWVRKDNEKARLEFAYREYDRAIVGLRNAGPQADIRTKLISCILFACFESYHGNSETATAQVFAGIELMEQYSRQRLRPPSTTTEYVQQRGGPNSKSMPPLDKEIVETFMLFEIQSSSYSDGRTTDKHRERMKRFGNTVQKIPKEFTTLKQASSMLSRILLWGIHVRFTQDGTDFTPPSAASSEQLPPLLGLRRCTTVYAELAKAMNKYKQWESAFEPLRTKARRAPGSKLFNGVALLQLHCLSSYIWLAAGSPSRAMYYRKYTRYLREIVDLAKILNAQQTEGSFSLDFRTVLPLMIVSANYRHIAIRREVIEIFSSRPRREGLWDSALLGRIMGWVADIEEESVDLRGEEYVPEERVAEIVDIKQDAGTRSAFVTCRQGPEDGEGIMHETTLYW</sequence>
<dbReference type="SUPFAM" id="SSF57701">
    <property type="entry name" value="Zn2/Cys6 DNA-binding domain"/>
    <property type="match status" value="1"/>
</dbReference>
<evidence type="ECO:0000256" key="2">
    <source>
        <dbReference type="ARBA" id="ARBA00022833"/>
    </source>
</evidence>
<keyword evidence="2" id="KW-0862">Zinc</keyword>
<evidence type="ECO:0000256" key="5">
    <source>
        <dbReference type="ARBA" id="ARBA00023163"/>
    </source>
</evidence>
<keyword evidence="6" id="KW-0539">Nucleus</keyword>
<dbReference type="EMBL" id="KQ947411">
    <property type="protein sequence ID" value="KUJ19427.1"/>
    <property type="molecule type" value="Genomic_DNA"/>
</dbReference>
<dbReference type="KEGG" id="psco:LY89DRAFT_716937"/>
<evidence type="ECO:0000313" key="9">
    <source>
        <dbReference type="EMBL" id="KUJ19427.1"/>
    </source>
</evidence>
<keyword evidence="10" id="KW-1185">Reference proteome</keyword>
<dbReference type="Pfam" id="PF11951">
    <property type="entry name" value="Fungal_trans_2"/>
    <property type="match status" value="1"/>
</dbReference>
<evidence type="ECO:0000256" key="4">
    <source>
        <dbReference type="ARBA" id="ARBA00023125"/>
    </source>
</evidence>
<dbReference type="InterPro" id="IPR021858">
    <property type="entry name" value="Fun_TF"/>
</dbReference>
<dbReference type="Pfam" id="PF00172">
    <property type="entry name" value="Zn_clus"/>
    <property type="match status" value="1"/>
</dbReference>
<dbReference type="InParanoid" id="A0A194XI37"/>
<evidence type="ECO:0000313" key="10">
    <source>
        <dbReference type="Proteomes" id="UP000070700"/>
    </source>
</evidence>
<dbReference type="Gene3D" id="4.10.240.10">
    <property type="entry name" value="Zn(2)-C6 fungal-type DNA-binding domain"/>
    <property type="match status" value="1"/>
</dbReference>
<keyword evidence="3" id="KW-0805">Transcription regulation</keyword>
<keyword evidence="5" id="KW-0804">Transcription</keyword>
<dbReference type="RefSeq" id="XP_018073782.1">
    <property type="nucleotide sequence ID" value="XM_018218303.1"/>
</dbReference>
<dbReference type="GO" id="GO:0003677">
    <property type="term" value="F:DNA binding"/>
    <property type="evidence" value="ECO:0007669"/>
    <property type="project" value="UniProtKB-KW"/>
</dbReference>
<reference evidence="9 10" key="1">
    <citation type="submission" date="2015-10" db="EMBL/GenBank/DDBJ databases">
        <title>Full genome of DAOMC 229536 Phialocephala scopiformis, a fungal endophyte of spruce producing the potent anti-insectan compound rugulosin.</title>
        <authorList>
            <consortium name="DOE Joint Genome Institute"/>
            <person name="Walker A.K."/>
            <person name="Frasz S.L."/>
            <person name="Seifert K.A."/>
            <person name="Miller J.D."/>
            <person name="Mondo S.J."/>
            <person name="Labutti K."/>
            <person name="Lipzen A."/>
            <person name="Dockter R."/>
            <person name="Kennedy M."/>
            <person name="Grigoriev I.V."/>
            <person name="Spatafora J.W."/>
        </authorList>
    </citation>
    <scope>NUCLEOTIDE SEQUENCE [LARGE SCALE GENOMIC DNA]</scope>
    <source>
        <strain evidence="9 10">CBS 120377</strain>
    </source>
</reference>
<name>A0A194XI37_MOLSC</name>
<evidence type="ECO:0000256" key="7">
    <source>
        <dbReference type="SAM" id="MobiDB-lite"/>
    </source>
</evidence>
<dbReference type="GO" id="GO:0000981">
    <property type="term" value="F:DNA-binding transcription factor activity, RNA polymerase II-specific"/>
    <property type="evidence" value="ECO:0007669"/>
    <property type="project" value="InterPro"/>
</dbReference>
<evidence type="ECO:0000259" key="8">
    <source>
        <dbReference type="PROSITE" id="PS50048"/>
    </source>
</evidence>
<feature type="domain" description="Zn(2)-C6 fungal-type" evidence="8">
    <location>
        <begin position="22"/>
        <end position="50"/>
    </location>
</feature>
<evidence type="ECO:0000256" key="6">
    <source>
        <dbReference type="ARBA" id="ARBA00023242"/>
    </source>
</evidence>
<dbReference type="GeneID" id="28828029"/>
<evidence type="ECO:0000256" key="1">
    <source>
        <dbReference type="ARBA" id="ARBA00022723"/>
    </source>
</evidence>
<dbReference type="InterPro" id="IPR001138">
    <property type="entry name" value="Zn2Cys6_DnaBD"/>
</dbReference>
<dbReference type="AlphaFoldDB" id="A0A194XI37"/>